<dbReference type="Gene3D" id="1.20.58.2240">
    <property type="match status" value="1"/>
</dbReference>
<dbReference type="CDD" id="cd07782">
    <property type="entry name" value="ASKHA_NBD_FGGY_D-RBK"/>
    <property type="match status" value="1"/>
</dbReference>
<dbReference type="GO" id="GO:0005737">
    <property type="term" value="C:cytoplasm"/>
    <property type="evidence" value="ECO:0007669"/>
    <property type="project" value="TreeGrafter"/>
</dbReference>
<evidence type="ECO:0000256" key="1">
    <source>
        <dbReference type="ARBA" id="ARBA00009156"/>
    </source>
</evidence>
<dbReference type="InterPro" id="IPR006003">
    <property type="entry name" value="FGGY_RbtK-like"/>
</dbReference>
<sequence length="725" mass="79939">MNVYKYKELQNKMPLKNASYSGQLPSQNKLLPQTSLQDSQEKFHVGVDVGTGSTRACIIDQFGKILSLAEKPIKREEVRSNFITQSSKEIWDAVCHCVKAVLQESEVDPKKVHGIGFDATCSLVVVSATDLKGIAVGPDFSNNDQNIILWMDHRAMKETEEINSTGDKCLKYVGGQMSVEMDIPKIKWLKNNLEAEIFKDCKFFNLPDYLTFKATGKENRSFASAVCKQGFLPAGVESSKLGWSEEFLNSIGLSELTTNDFERLGGSLRDKKNFLSAGECVGFLDVNSACELGLTQHCIVGSGIIDAYAGWVGTVAAKPSSAIPGLSENEHEKNDINSAIGRLAAVAGTSTCHILLSKDPIFVHGVWGPYRDVLARNFWTAEGGQSCTGALLAHVIKTHPAFTELSQLADAASISIFEYLNSMLETLVQKRNERSVVSLAKHFFFYGDYHGNRSPIADPNMRACIIGQSMDNSVEDLAVTYLGACEFISQQTRQIIEAMLENGHRIDAIFMSGGQCRNGLLMRLLADCTGLPIMIPRYIDAAVVFGSALLGAAASEASDLANEKTICQTRRSSLSQKEKVVNDPYKPIQNLSGEDQNLAFDVSPPNSTPSYIKNIPATLNSHISPIVERQLHVVVSARNRNDKDTSTSTVTRGLQKERCNSGDLLWKVMQELTGEAKVVNPNDKTHPDRILLDTKYQIFLDMAENQRKYRNMVDRVEIPLVNKSK</sequence>
<feature type="domain" description="Carbohydrate kinase FGGY N-terminal" evidence="4">
    <location>
        <begin position="45"/>
        <end position="313"/>
    </location>
</feature>
<accession>A0AA35NP52</accession>
<evidence type="ECO:0000259" key="5">
    <source>
        <dbReference type="Pfam" id="PF02782"/>
    </source>
</evidence>
<dbReference type="PANTHER" id="PTHR43435">
    <property type="entry name" value="RIBULOKINASE"/>
    <property type="match status" value="1"/>
</dbReference>
<dbReference type="InterPro" id="IPR018484">
    <property type="entry name" value="FGGY_N"/>
</dbReference>
<dbReference type="Pfam" id="PF02782">
    <property type="entry name" value="FGGY_C"/>
    <property type="match status" value="1"/>
</dbReference>
<dbReference type="Gene3D" id="3.30.420.40">
    <property type="match status" value="1"/>
</dbReference>
<evidence type="ECO:0000256" key="3">
    <source>
        <dbReference type="ARBA" id="ARBA00022777"/>
    </source>
</evidence>
<dbReference type="Pfam" id="PF00370">
    <property type="entry name" value="FGGY_N"/>
    <property type="match status" value="1"/>
</dbReference>
<dbReference type="SUPFAM" id="SSF53067">
    <property type="entry name" value="Actin-like ATPase domain"/>
    <property type="match status" value="2"/>
</dbReference>
<dbReference type="GO" id="GO:0019321">
    <property type="term" value="P:pentose metabolic process"/>
    <property type="evidence" value="ECO:0007669"/>
    <property type="project" value="TreeGrafter"/>
</dbReference>
<dbReference type="InterPro" id="IPR018485">
    <property type="entry name" value="FGGY_C"/>
</dbReference>
<dbReference type="GO" id="GO:0019150">
    <property type="term" value="F:D-ribulokinase activity"/>
    <property type="evidence" value="ECO:0007669"/>
    <property type="project" value="TreeGrafter"/>
</dbReference>
<evidence type="ECO:0000313" key="7">
    <source>
        <dbReference type="Proteomes" id="UP001162090"/>
    </source>
</evidence>
<dbReference type="Proteomes" id="UP001162090">
    <property type="component" value="Chromosome 2"/>
</dbReference>
<dbReference type="AlphaFoldDB" id="A0AA35NP52"/>
<organism evidence="6 7">
    <name type="scientific">Saccharomyces uvarum</name>
    <name type="common">Yeast</name>
    <name type="synonym">Saccharomyces bayanus var. uvarum</name>
    <dbReference type="NCBI Taxonomy" id="230603"/>
    <lineage>
        <taxon>Eukaryota</taxon>
        <taxon>Fungi</taxon>
        <taxon>Dikarya</taxon>
        <taxon>Ascomycota</taxon>
        <taxon>Saccharomycotina</taxon>
        <taxon>Saccharomycetes</taxon>
        <taxon>Saccharomycetales</taxon>
        <taxon>Saccharomycetaceae</taxon>
        <taxon>Saccharomyces</taxon>
    </lineage>
</organism>
<name>A0AA35NP52_SACUV</name>
<comment type="similarity">
    <text evidence="1">Belongs to the FGGY kinase family.</text>
</comment>
<evidence type="ECO:0000313" key="6">
    <source>
        <dbReference type="EMBL" id="CAI4055378.1"/>
    </source>
</evidence>
<protein>
    <recommendedName>
        <fullName evidence="8">Ribitol kinase</fullName>
    </recommendedName>
</protein>
<dbReference type="EMBL" id="OX365913">
    <property type="protein sequence ID" value="CAI4055378.1"/>
    <property type="molecule type" value="Genomic_DNA"/>
</dbReference>
<feature type="domain" description="Carbohydrate kinase FGGY C-terminal" evidence="5">
    <location>
        <begin position="343"/>
        <end position="554"/>
    </location>
</feature>
<evidence type="ECO:0008006" key="8">
    <source>
        <dbReference type="Google" id="ProtNLM"/>
    </source>
</evidence>
<gene>
    <name evidence="6" type="primary">SUVC02G2370</name>
    <name evidence="6" type="ORF">SUVC_02G2370</name>
</gene>
<dbReference type="PANTHER" id="PTHR43435:SF4">
    <property type="entry name" value="FGGY CARBOHYDRATE KINASE DOMAIN-CONTAINING PROTEIN"/>
    <property type="match status" value="1"/>
</dbReference>
<reference evidence="6" key="1">
    <citation type="submission" date="2022-10" db="EMBL/GenBank/DDBJ databases">
        <authorList>
            <person name="Byrne P K."/>
        </authorList>
    </citation>
    <scope>NUCLEOTIDE SEQUENCE</scope>
    <source>
        <strain evidence="6">CBS7001</strain>
    </source>
</reference>
<dbReference type="NCBIfam" id="TIGR01315">
    <property type="entry name" value="5C_CHO_kinase"/>
    <property type="match status" value="1"/>
</dbReference>
<proteinExistence type="inferred from homology"/>
<keyword evidence="3" id="KW-0418">Kinase</keyword>
<evidence type="ECO:0000256" key="2">
    <source>
        <dbReference type="ARBA" id="ARBA00022679"/>
    </source>
</evidence>
<evidence type="ECO:0000259" key="4">
    <source>
        <dbReference type="Pfam" id="PF00370"/>
    </source>
</evidence>
<keyword evidence="2" id="KW-0808">Transferase</keyword>
<dbReference type="InterPro" id="IPR043129">
    <property type="entry name" value="ATPase_NBD"/>
</dbReference>